<dbReference type="AlphaFoldDB" id="A0A1I1AE38"/>
<evidence type="ECO:0000256" key="11">
    <source>
        <dbReference type="ARBA" id="ARBA00038669"/>
    </source>
</evidence>
<evidence type="ECO:0000256" key="8">
    <source>
        <dbReference type="ARBA" id="ARBA00023112"/>
    </source>
</evidence>
<keyword evidence="2 13" id="KW-0813">Transport</keyword>
<dbReference type="Pfam" id="PF19300">
    <property type="entry name" value="BPD_transp_1_N"/>
    <property type="match status" value="1"/>
</dbReference>
<dbReference type="GO" id="GO:0015099">
    <property type="term" value="F:nickel cation transmembrane transporter activity"/>
    <property type="evidence" value="ECO:0007669"/>
    <property type="project" value="InterPro"/>
</dbReference>
<evidence type="ECO:0000259" key="14">
    <source>
        <dbReference type="PROSITE" id="PS50928"/>
    </source>
</evidence>
<dbReference type="InterPro" id="IPR000515">
    <property type="entry name" value="MetI-like"/>
</dbReference>
<dbReference type="STRING" id="1120918.SAMN05216249_12328"/>
<dbReference type="CDD" id="cd06261">
    <property type="entry name" value="TM_PBP2"/>
    <property type="match status" value="1"/>
</dbReference>
<dbReference type="InterPro" id="IPR035906">
    <property type="entry name" value="MetI-like_sf"/>
</dbReference>
<accession>A0A1I1AE38</accession>
<evidence type="ECO:0000256" key="3">
    <source>
        <dbReference type="ARBA" id="ARBA00022475"/>
    </source>
</evidence>
<feature type="domain" description="ABC transmembrane type-1" evidence="14">
    <location>
        <begin position="109"/>
        <end position="310"/>
    </location>
</feature>
<proteinExistence type="inferred from homology"/>
<dbReference type="EMBL" id="FOJY01000023">
    <property type="protein sequence ID" value="SFB34778.1"/>
    <property type="molecule type" value="Genomic_DNA"/>
</dbReference>
<evidence type="ECO:0000256" key="10">
    <source>
        <dbReference type="ARBA" id="ARBA00024202"/>
    </source>
</evidence>
<keyword evidence="9 13" id="KW-0472">Membrane</keyword>
<keyword evidence="7" id="KW-0406">Ion transport</keyword>
<feature type="transmembrane region" description="Helical" evidence="13">
    <location>
        <begin position="237"/>
        <end position="257"/>
    </location>
</feature>
<feature type="transmembrane region" description="Helical" evidence="13">
    <location>
        <begin position="115"/>
        <end position="136"/>
    </location>
</feature>
<evidence type="ECO:0000313" key="16">
    <source>
        <dbReference type="Proteomes" id="UP000198838"/>
    </source>
</evidence>
<comment type="subunit">
    <text evidence="11">The complex is composed of two ATP-binding proteins (NikD and NikE), two transmembrane proteins (NikB and NikC) and a solute-binding protein (NikA).</text>
</comment>
<evidence type="ECO:0000256" key="6">
    <source>
        <dbReference type="ARBA" id="ARBA00022989"/>
    </source>
</evidence>
<dbReference type="OrthoDB" id="9806409at2"/>
<dbReference type="NCBIfam" id="NF045470">
    <property type="entry name" value="Opp2B"/>
    <property type="match status" value="1"/>
</dbReference>
<keyword evidence="5 13" id="KW-0812">Transmembrane</keyword>
<evidence type="ECO:0000256" key="7">
    <source>
        <dbReference type="ARBA" id="ARBA00023065"/>
    </source>
</evidence>
<protein>
    <recommendedName>
        <fullName evidence="12">Nickel import system permease protein NikB</fullName>
    </recommendedName>
</protein>
<dbReference type="Gene3D" id="1.10.3720.10">
    <property type="entry name" value="MetI-like"/>
    <property type="match status" value="1"/>
</dbReference>
<evidence type="ECO:0000256" key="12">
    <source>
        <dbReference type="ARBA" id="ARBA00044774"/>
    </source>
</evidence>
<keyword evidence="4" id="KW-0533">Nickel</keyword>
<sequence>MKREDSVRKRIKNSYILKRLLFLVPVILGVSFITFGLMYISPNDPAEMMLLAQGTPIEPEILQKMQQRMGLDKPFLEQYITWIFNAVRGDFGSSYVSGEPVRDMILRNIPATLKLTFYSCLMTIVFSLPLGILSAVKQNKFTDYIIRFCTFVGVSVPGFFLSLLLMYEFSIRLKLLPVRGDSTLKGLLLPTVTLAMAMTCKYIRQIRAAILEELGKGYVKGARARGVKERIILYKNVLKNSMLTIVTLMAMSIGYLLGGTAVVERIFSIQGLGNMAMDAITARDYPVVEGFVAWMALIFVLINLLADLLYRVLNPKIRLQASESED</sequence>
<comment type="similarity">
    <text evidence="10">Belongs to the binding-protein-dependent transport system permease family. OppBC subfamily.</text>
</comment>
<evidence type="ECO:0000256" key="9">
    <source>
        <dbReference type="ARBA" id="ARBA00023136"/>
    </source>
</evidence>
<feature type="transmembrane region" description="Helical" evidence="13">
    <location>
        <begin position="291"/>
        <end position="310"/>
    </location>
</feature>
<name>A0A1I1AE38_9FIRM</name>
<feature type="transmembrane region" description="Helical" evidence="13">
    <location>
        <begin position="20"/>
        <end position="40"/>
    </location>
</feature>
<evidence type="ECO:0000256" key="4">
    <source>
        <dbReference type="ARBA" id="ARBA00022596"/>
    </source>
</evidence>
<dbReference type="InterPro" id="IPR050045">
    <property type="entry name" value="Opp2B"/>
</dbReference>
<dbReference type="PANTHER" id="PTHR43163">
    <property type="entry name" value="DIPEPTIDE TRANSPORT SYSTEM PERMEASE PROTEIN DPPB-RELATED"/>
    <property type="match status" value="1"/>
</dbReference>
<evidence type="ECO:0000256" key="2">
    <source>
        <dbReference type="ARBA" id="ARBA00022448"/>
    </source>
</evidence>
<dbReference type="PANTHER" id="PTHR43163:SF6">
    <property type="entry name" value="DIPEPTIDE TRANSPORT SYSTEM PERMEASE PROTEIN DPPB-RELATED"/>
    <property type="match status" value="1"/>
</dbReference>
<dbReference type="InterPro" id="IPR045621">
    <property type="entry name" value="BPD_transp_1_N"/>
</dbReference>
<feature type="transmembrane region" description="Helical" evidence="13">
    <location>
        <begin position="187"/>
        <end position="203"/>
    </location>
</feature>
<evidence type="ECO:0000256" key="13">
    <source>
        <dbReference type="RuleBase" id="RU363032"/>
    </source>
</evidence>
<keyword evidence="3" id="KW-1003">Cell membrane</keyword>
<keyword evidence="16" id="KW-1185">Reference proteome</keyword>
<gene>
    <name evidence="15" type="ORF">SAMN05216249_12328</name>
</gene>
<evidence type="ECO:0000313" key="15">
    <source>
        <dbReference type="EMBL" id="SFB34778.1"/>
    </source>
</evidence>
<comment type="subcellular location">
    <subcellularLocation>
        <location evidence="1 13">Cell membrane</location>
        <topology evidence="1 13">Multi-pass membrane protein</topology>
    </subcellularLocation>
</comment>
<feature type="transmembrane region" description="Helical" evidence="13">
    <location>
        <begin position="148"/>
        <end position="167"/>
    </location>
</feature>
<dbReference type="SUPFAM" id="SSF161098">
    <property type="entry name" value="MetI-like"/>
    <property type="match status" value="1"/>
</dbReference>
<evidence type="ECO:0000256" key="1">
    <source>
        <dbReference type="ARBA" id="ARBA00004651"/>
    </source>
</evidence>
<dbReference type="RefSeq" id="WP_092874383.1">
    <property type="nucleotide sequence ID" value="NZ_FOJY01000023.1"/>
</dbReference>
<keyword evidence="6 13" id="KW-1133">Transmembrane helix</keyword>
<dbReference type="Proteomes" id="UP000198838">
    <property type="component" value="Unassembled WGS sequence"/>
</dbReference>
<reference evidence="15 16" key="1">
    <citation type="submission" date="2016-10" db="EMBL/GenBank/DDBJ databases">
        <authorList>
            <person name="de Groot N.N."/>
        </authorList>
    </citation>
    <scope>NUCLEOTIDE SEQUENCE [LARGE SCALE GENOMIC DNA]</scope>
    <source>
        <strain evidence="15 16">DSM 5522</strain>
    </source>
</reference>
<dbReference type="PROSITE" id="PS50928">
    <property type="entry name" value="ABC_TM1"/>
    <property type="match status" value="1"/>
</dbReference>
<organism evidence="15 16">
    <name type="scientific">Acetitomaculum ruminis DSM 5522</name>
    <dbReference type="NCBI Taxonomy" id="1120918"/>
    <lineage>
        <taxon>Bacteria</taxon>
        <taxon>Bacillati</taxon>
        <taxon>Bacillota</taxon>
        <taxon>Clostridia</taxon>
        <taxon>Lachnospirales</taxon>
        <taxon>Lachnospiraceae</taxon>
        <taxon>Acetitomaculum</taxon>
    </lineage>
</organism>
<keyword evidence="8" id="KW-0921">Nickel transport</keyword>
<evidence type="ECO:0000256" key="5">
    <source>
        <dbReference type="ARBA" id="ARBA00022692"/>
    </source>
</evidence>
<dbReference type="Pfam" id="PF00528">
    <property type="entry name" value="BPD_transp_1"/>
    <property type="match status" value="1"/>
</dbReference>
<dbReference type="GO" id="GO:0005886">
    <property type="term" value="C:plasma membrane"/>
    <property type="evidence" value="ECO:0007669"/>
    <property type="project" value="UniProtKB-SubCell"/>
</dbReference>